<dbReference type="Proteomes" id="UP000281549">
    <property type="component" value="Unassembled WGS sequence"/>
</dbReference>
<name>A0A4P9YMC7_ROZAC</name>
<proteinExistence type="predicted"/>
<protein>
    <submittedName>
        <fullName evidence="2">Uncharacterized protein</fullName>
    </submittedName>
</protein>
<feature type="signal peptide" evidence="1">
    <location>
        <begin position="1"/>
        <end position="19"/>
    </location>
</feature>
<keyword evidence="1" id="KW-0732">Signal</keyword>
<gene>
    <name evidence="2" type="ORF">ROZALSC1DRAFT_21045</name>
</gene>
<dbReference type="AlphaFoldDB" id="A0A4P9YMC7"/>
<dbReference type="EMBL" id="ML005015">
    <property type="protein sequence ID" value="RKP20843.1"/>
    <property type="molecule type" value="Genomic_DNA"/>
</dbReference>
<organism evidence="2 3">
    <name type="scientific">Rozella allomycis (strain CSF55)</name>
    <dbReference type="NCBI Taxonomy" id="988480"/>
    <lineage>
        <taxon>Eukaryota</taxon>
        <taxon>Fungi</taxon>
        <taxon>Fungi incertae sedis</taxon>
        <taxon>Cryptomycota</taxon>
        <taxon>Cryptomycota incertae sedis</taxon>
        <taxon>Rozella</taxon>
    </lineage>
</organism>
<sequence>MEYFSWLFVLLSFASMLQSRPAPEKTTDVMVDDQLRWTLNYFLLLDDDKKKSFTESFDQINSALADSAKKVNTGNLVSTLLLVTSKGDIGVIFFDEGHTKDLPLQVPDKSICFAAKYLDWDAFYCKFDAIDNFKKDSAGFIGLVIHELAHLIQAINSGSRDFKEAIADWHRIDSGYPSDKIEDSIKDALSKNCVDLSYQTGAFFWDFVIKSLNRNILVEYGDLDRKKFGSFESIMKALTGLDNFDKLCDDYRRHLRTDIGIKDGTINFFPEKYSECIAKGTAPSCTILPGNTADCDEGWETPEDVKWDKDAMSGGCVVGNRRYCLNTAINNIVSYFPPMLPLTILLTPVRWVVTLQHKLVTLDLEASHPTCQIFVLLHCFNGDVLTKGCEDPTKCSLYMQGDDPPNQGDILTLGCDESDDPTIGGIKDVIWEPTLLVVDMSPKHVERVIRGFGMLENVDQGSWANHLRDCMQSVITFKATHHTPKSKKVNN</sequence>
<feature type="chain" id="PRO_5020912656" evidence="1">
    <location>
        <begin position="20"/>
        <end position="491"/>
    </location>
</feature>
<dbReference type="Pfam" id="PF04450">
    <property type="entry name" value="BSP"/>
    <property type="match status" value="1"/>
</dbReference>
<evidence type="ECO:0000313" key="3">
    <source>
        <dbReference type="Proteomes" id="UP000281549"/>
    </source>
</evidence>
<accession>A0A4P9YMC7</accession>
<evidence type="ECO:0000256" key="1">
    <source>
        <dbReference type="SAM" id="SignalP"/>
    </source>
</evidence>
<reference evidence="3" key="1">
    <citation type="journal article" date="2018" name="Nat. Microbiol.">
        <title>Leveraging single-cell genomics to expand the fungal tree of life.</title>
        <authorList>
            <person name="Ahrendt S.R."/>
            <person name="Quandt C.A."/>
            <person name="Ciobanu D."/>
            <person name="Clum A."/>
            <person name="Salamov A."/>
            <person name="Andreopoulos B."/>
            <person name="Cheng J.F."/>
            <person name="Woyke T."/>
            <person name="Pelin A."/>
            <person name="Henrissat B."/>
            <person name="Reynolds N.K."/>
            <person name="Benny G.L."/>
            <person name="Smith M.E."/>
            <person name="James T.Y."/>
            <person name="Grigoriev I.V."/>
        </authorList>
    </citation>
    <scope>NUCLEOTIDE SEQUENCE [LARGE SCALE GENOMIC DNA]</scope>
    <source>
        <strain evidence="3">CSF55</strain>
    </source>
</reference>
<dbReference type="InterPro" id="IPR007541">
    <property type="entry name" value="Uncharacterised_BSP"/>
</dbReference>
<evidence type="ECO:0000313" key="2">
    <source>
        <dbReference type="EMBL" id="RKP20843.1"/>
    </source>
</evidence>